<comment type="caution">
    <text evidence="3">The sequence shown here is derived from an EMBL/GenBank/DDBJ whole genome shotgun (WGS) entry which is preliminary data.</text>
</comment>
<evidence type="ECO:0008006" key="5">
    <source>
        <dbReference type="Google" id="ProtNLM"/>
    </source>
</evidence>
<dbReference type="EMBL" id="JBBPDW010000048">
    <property type="protein sequence ID" value="KAK7532765.1"/>
    <property type="molecule type" value="Genomic_DNA"/>
</dbReference>
<protein>
    <recommendedName>
        <fullName evidence="5">Growth-regulating factor</fullName>
    </recommendedName>
</protein>
<evidence type="ECO:0000256" key="2">
    <source>
        <dbReference type="SAM" id="SignalP"/>
    </source>
</evidence>
<feature type="compositionally biased region" description="Acidic residues" evidence="1">
    <location>
        <begin position="113"/>
        <end position="123"/>
    </location>
</feature>
<dbReference type="Proteomes" id="UP001365128">
    <property type="component" value="Unassembled WGS sequence"/>
</dbReference>
<keyword evidence="4" id="KW-1185">Reference proteome</keyword>
<evidence type="ECO:0000313" key="3">
    <source>
        <dbReference type="EMBL" id="KAK7532765.1"/>
    </source>
</evidence>
<organism evidence="3 4">
    <name type="scientific">Phyllosticta citricarpa</name>
    <dbReference type="NCBI Taxonomy" id="55181"/>
    <lineage>
        <taxon>Eukaryota</taxon>
        <taxon>Fungi</taxon>
        <taxon>Dikarya</taxon>
        <taxon>Ascomycota</taxon>
        <taxon>Pezizomycotina</taxon>
        <taxon>Dothideomycetes</taxon>
        <taxon>Dothideomycetes incertae sedis</taxon>
        <taxon>Botryosphaeriales</taxon>
        <taxon>Phyllostictaceae</taxon>
        <taxon>Phyllosticta</taxon>
    </lineage>
</organism>
<sequence>MYISHPTVLCTTATITHLLPSLLTCLPARTHAALSTSQMPKRKHCQAWLSHEGRLCANRVRPGGGDLCTTHLGSGGSSGSRGMGPTTTKKKSAKSGKTTERTQQRNRRHTESSDGDDDEEDDVSLGLAPDVLRMIELNHKNKHHPNNVGDADTNLKADAATGEAQQLGRAAKAQAVRVVKALERMGL</sequence>
<accession>A0ABR1LC15</accession>
<proteinExistence type="predicted"/>
<reference evidence="3 4" key="1">
    <citation type="submission" date="2024-04" db="EMBL/GenBank/DDBJ databases">
        <title>Phyllosticta paracitricarpa is synonymous to the EU quarantine fungus P. citricarpa based on phylogenomic analyses.</title>
        <authorList>
            <consortium name="Lawrence Berkeley National Laboratory"/>
            <person name="Van Ingen-Buijs V.A."/>
            <person name="Van Westerhoven A.C."/>
            <person name="Haridas S."/>
            <person name="Skiadas P."/>
            <person name="Martin F."/>
            <person name="Groenewald J.Z."/>
            <person name="Crous P.W."/>
            <person name="Seidl M.F."/>
        </authorList>
    </citation>
    <scope>NUCLEOTIDE SEQUENCE [LARGE SCALE GENOMIC DNA]</scope>
    <source>
        <strain evidence="3 4">CBS 122670</strain>
    </source>
</reference>
<gene>
    <name evidence="3" type="ORF">IWX46DRAFT_334348</name>
</gene>
<keyword evidence="2" id="KW-0732">Signal</keyword>
<feature type="region of interest" description="Disordered" evidence="1">
    <location>
        <begin position="69"/>
        <end position="123"/>
    </location>
</feature>
<evidence type="ECO:0000313" key="4">
    <source>
        <dbReference type="Proteomes" id="UP001365128"/>
    </source>
</evidence>
<feature type="signal peptide" evidence="2">
    <location>
        <begin position="1"/>
        <end position="32"/>
    </location>
</feature>
<feature type="compositionally biased region" description="Gly residues" evidence="1">
    <location>
        <begin position="73"/>
        <end position="82"/>
    </location>
</feature>
<feature type="chain" id="PRO_5045437848" description="Growth-regulating factor" evidence="2">
    <location>
        <begin position="33"/>
        <end position="187"/>
    </location>
</feature>
<evidence type="ECO:0000256" key="1">
    <source>
        <dbReference type="SAM" id="MobiDB-lite"/>
    </source>
</evidence>
<name>A0ABR1LC15_9PEZI</name>